<sequence length="297" mass="34793">MNRRYLIWAPPFCGSAGVRALYKLATELREHGQSVSLWSWGDTRQPGFDYAESITPQMREEDIVVYPEVVAGNPLQMRNVVRWVLFFPGRNGGESNYHPSEKIFTWSDDYYPGAPKLTVDIIDRELFFDAGLPRTRDCTFIHKGNKWKNVPELDGLTEITMEWPKTRTELAQLLQTTNTLYSWDNRSTLLEEAILCGVSVKIITDDGFCNFHPIPVFSQESFEKEFAFFIHETQSMHYKGELQPLNMDILQKIRLTKLKIYIWHTIGKLYSTHFVYKHIMYYHNKLKSLGYYKLQQP</sequence>
<protein>
    <submittedName>
        <fullName evidence="1">Uncharacterized protein</fullName>
    </submittedName>
</protein>
<reference evidence="1" key="2">
    <citation type="submission" date="2021-04" db="EMBL/GenBank/DDBJ databases">
        <authorList>
            <person name="Gilroy R."/>
        </authorList>
    </citation>
    <scope>NUCLEOTIDE SEQUENCE</scope>
    <source>
        <strain evidence="1">CHK186-16707</strain>
    </source>
</reference>
<proteinExistence type="predicted"/>
<evidence type="ECO:0000313" key="2">
    <source>
        <dbReference type="Proteomes" id="UP000824225"/>
    </source>
</evidence>
<dbReference type="EMBL" id="DXAN01000002">
    <property type="protein sequence ID" value="HJA07683.1"/>
    <property type="molecule type" value="Genomic_DNA"/>
</dbReference>
<gene>
    <name evidence="1" type="ORF">H9962_00610</name>
</gene>
<name>A0A9D2KLN8_9BACT</name>
<accession>A0A9D2KLN8</accession>
<organism evidence="1 2">
    <name type="scientific">Candidatus Mailhella merdigallinarum</name>
    <dbReference type="NCBI Taxonomy" id="2838658"/>
    <lineage>
        <taxon>Bacteria</taxon>
        <taxon>Pseudomonadati</taxon>
        <taxon>Thermodesulfobacteriota</taxon>
        <taxon>Desulfovibrionia</taxon>
        <taxon>Desulfovibrionales</taxon>
        <taxon>Desulfovibrionaceae</taxon>
        <taxon>Mailhella</taxon>
    </lineage>
</organism>
<comment type="caution">
    <text evidence="1">The sequence shown here is derived from an EMBL/GenBank/DDBJ whole genome shotgun (WGS) entry which is preliminary data.</text>
</comment>
<dbReference type="AlphaFoldDB" id="A0A9D2KLN8"/>
<dbReference type="Proteomes" id="UP000824225">
    <property type="component" value="Unassembled WGS sequence"/>
</dbReference>
<evidence type="ECO:0000313" key="1">
    <source>
        <dbReference type="EMBL" id="HJA07683.1"/>
    </source>
</evidence>
<reference evidence="1" key="1">
    <citation type="journal article" date="2021" name="PeerJ">
        <title>Extensive microbial diversity within the chicken gut microbiome revealed by metagenomics and culture.</title>
        <authorList>
            <person name="Gilroy R."/>
            <person name="Ravi A."/>
            <person name="Getino M."/>
            <person name="Pursley I."/>
            <person name="Horton D.L."/>
            <person name="Alikhan N.F."/>
            <person name="Baker D."/>
            <person name="Gharbi K."/>
            <person name="Hall N."/>
            <person name="Watson M."/>
            <person name="Adriaenssens E.M."/>
            <person name="Foster-Nyarko E."/>
            <person name="Jarju S."/>
            <person name="Secka A."/>
            <person name="Antonio M."/>
            <person name="Oren A."/>
            <person name="Chaudhuri R.R."/>
            <person name="La Ragione R."/>
            <person name="Hildebrand F."/>
            <person name="Pallen M.J."/>
        </authorList>
    </citation>
    <scope>NUCLEOTIDE SEQUENCE</scope>
    <source>
        <strain evidence="1">CHK186-16707</strain>
    </source>
</reference>